<dbReference type="EMBL" id="QURR01000001">
    <property type="protein sequence ID" value="RGE46907.1"/>
    <property type="molecule type" value="Genomic_DNA"/>
</dbReference>
<dbReference type="SUPFAM" id="SSF74653">
    <property type="entry name" value="TolA/TonB C-terminal domain"/>
    <property type="match status" value="1"/>
</dbReference>
<dbReference type="Proteomes" id="UP000261948">
    <property type="component" value="Unassembled WGS sequence"/>
</dbReference>
<sequence length="151" mass="16777">MTGMTFSSTSRTLALASTTAAVLTLAACTTTAPGSKKPWPECASAQELDTPPKILRRGQPRIQEHWFPEGKQLNVVLTFEVTPEGKMGRHKYEPAEMDSRVFQAFERSLKDWRFKPGMHKGQPVSVCFAQPYDLIFEGSEEASSDTKAPKQ</sequence>
<name>A0A373FSS5_COMTE</name>
<accession>A0A373FSS5</accession>
<evidence type="ECO:0000256" key="1">
    <source>
        <dbReference type="SAM" id="SignalP"/>
    </source>
</evidence>
<evidence type="ECO:0000313" key="2">
    <source>
        <dbReference type="EMBL" id="RGE46907.1"/>
    </source>
</evidence>
<dbReference type="AlphaFoldDB" id="A0A373FSS5"/>
<organism evidence="2 3">
    <name type="scientific">Comamonas testosteroni</name>
    <name type="common">Pseudomonas testosteroni</name>
    <dbReference type="NCBI Taxonomy" id="285"/>
    <lineage>
        <taxon>Bacteria</taxon>
        <taxon>Pseudomonadati</taxon>
        <taxon>Pseudomonadota</taxon>
        <taxon>Betaproteobacteria</taxon>
        <taxon>Burkholderiales</taxon>
        <taxon>Comamonadaceae</taxon>
        <taxon>Comamonas</taxon>
    </lineage>
</organism>
<keyword evidence="3" id="KW-1185">Reference proteome</keyword>
<dbReference type="Gene3D" id="3.30.1150.10">
    <property type="match status" value="1"/>
</dbReference>
<reference evidence="2 3" key="1">
    <citation type="submission" date="2018-08" db="EMBL/GenBank/DDBJ databases">
        <title>Comamonas testosteroni strain SWCO2.</title>
        <authorList>
            <person name="Jiang N."/>
            <person name="Zhang X.Z."/>
        </authorList>
    </citation>
    <scope>NUCLEOTIDE SEQUENCE [LARGE SCALE GENOMIC DNA]</scope>
    <source>
        <strain evidence="2 3">SWCO2</strain>
    </source>
</reference>
<feature type="signal peptide" evidence="1">
    <location>
        <begin position="1"/>
        <end position="26"/>
    </location>
</feature>
<comment type="caution">
    <text evidence="2">The sequence shown here is derived from an EMBL/GenBank/DDBJ whole genome shotgun (WGS) entry which is preliminary data.</text>
</comment>
<evidence type="ECO:0000313" key="3">
    <source>
        <dbReference type="Proteomes" id="UP000261948"/>
    </source>
</evidence>
<gene>
    <name evidence="2" type="ORF">DZC30_00360</name>
</gene>
<evidence type="ECO:0008006" key="4">
    <source>
        <dbReference type="Google" id="ProtNLM"/>
    </source>
</evidence>
<feature type="chain" id="PRO_5016746491" description="TonB C-terminal domain-containing protein" evidence="1">
    <location>
        <begin position="27"/>
        <end position="151"/>
    </location>
</feature>
<keyword evidence="1" id="KW-0732">Signal</keyword>
<proteinExistence type="predicted"/>
<protein>
    <recommendedName>
        <fullName evidence="4">TonB C-terminal domain-containing protein</fullName>
    </recommendedName>
</protein>